<dbReference type="AlphaFoldDB" id="A0A4Z2GI20"/>
<accession>A0A4Z2GI20</accession>
<comment type="caution">
    <text evidence="1">The sequence shown here is derived from an EMBL/GenBank/DDBJ whole genome shotgun (WGS) entry which is preliminary data.</text>
</comment>
<protein>
    <submittedName>
        <fullName evidence="1">Uncharacterized protein</fullName>
    </submittedName>
</protein>
<evidence type="ECO:0000313" key="1">
    <source>
        <dbReference type="EMBL" id="TNN53019.1"/>
    </source>
</evidence>
<evidence type="ECO:0000313" key="2">
    <source>
        <dbReference type="Proteomes" id="UP000314294"/>
    </source>
</evidence>
<name>A0A4Z2GI20_9TELE</name>
<reference evidence="1 2" key="1">
    <citation type="submission" date="2019-03" db="EMBL/GenBank/DDBJ databases">
        <title>First draft genome of Liparis tanakae, snailfish: a comprehensive survey of snailfish specific genes.</title>
        <authorList>
            <person name="Kim W."/>
            <person name="Song I."/>
            <person name="Jeong J.-H."/>
            <person name="Kim D."/>
            <person name="Kim S."/>
            <person name="Ryu S."/>
            <person name="Song J.Y."/>
            <person name="Lee S.K."/>
        </authorList>
    </citation>
    <scope>NUCLEOTIDE SEQUENCE [LARGE SCALE GENOMIC DNA]</scope>
    <source>
        <tissue evidence="1">Muscle</tissue>
    </source>
</reference>
<dbReference type="Proteomes" id="UP000314294">
    <property type="component" value="Unassembled WGS sequence"/>
</dbReference>
<sequence>MDHQVEVELLNQQQLKLQDLFQNHFLACRSLLQKVAHELGAGNVELVHFTGQVRHMEVRSPQHPNERRLPSSLWAGREAGLKETPIRKQCI</sequence>
<organism evidence="1 2">
    <name type="scientific">Liparis tanakae</name>
    <name type="common">Tanaka's snailfish</name>
    <dbReference type="NCBI Taxonomy" id="230148"/>
    <lineage>
        <taxon>Eukaryota</taxon>
        <taxon>Metazoa</taxon>
        <taxon>Chordata</taxon>
        <taxon>Craniata</taxon>
        <taxon>Vertebrata</taxon>
        <taxon>Euteleostomi</taxon>
        <taxon>Actinopterygii</taxon>
        <taxon>Neopterygii</taxon>
        <taxon>Teleostei</taxon>
        <taxon>Neoteleostei</taxon>
        <taxon>Acanthomorphata</taxon>
        <taxon>Eupercaria</taxon>
        <taxon>Perciformes</taxon>
        <taxon>Cottioidei</taxon>
        <taxon>Cottales</taxon>
        <taxon>Liparidae</taxon>
        <taxon>Liparis</taxon>
    </lineage>
</organism>
<keyword evidence="2" id="KW-1185">Reference proteome</keyword>
<dbReference type="EMBL" id="SRLO01000529">
    <property type="protein sequence ID" value="TNN53019.1"/>
    <property type="molecule type" value="Genomic_DNA"/>
</dbReference>
<gene>
    <name evidence="1" type="ORF">EYF80_036770</name>
</gene>
<proteinExistence type="predicted"/>